<dbReference type="InterPro" id="IPR036390">
    <property type="entry name" value="WH_DNA-bd_sf"/>
</dbReference>
<dbReference type="Pfam" id="PF13404">
    <property type="entry name" value="HTH_AsnC-type"/>
    <property type="match status" value="1"/>
</dbReference>
<dbReference type="EMBL" id="VCQV01000035">
    <property type="protein sequence ID" value="TWP33799.1"/>
    <property type="molecule type" value="Genomic_DNA"/>
</dbReference>
<proteinExistence type="predicted"/>
<dbReference type="SUPFAM" id="SSF46785">
    <property type="entry name" value="Winged helix' DNA-binding domain"/>
    <property type="match status" value="1"/>
</dbReference>
<dbReference type="RefSeq" id="WP_146319654.1">
    <property type="nucleotide sequence ID" value="NZ_VCQV01000035.1"/>
</dbReference>
<dbReference type="Gene3D" id="1.10.10.10">
    <property type="entry name" value="Winged helix-like DNA-binding domain superfamily/Winged helix DNA-binding domain"/>
    <property type="match status" value="1"/>
</dbReference>
<reference evidence="2 3" key="1">
    <citation type="submission" date="2019-05" db="EMBL/GenBank/DDBJ databases">
        <authorList>
            <person name="Lee S.D."/>
        </authorList>
    </citation>
    <scope>NUCLEOTIDE SEQUENCE [LARGE SCALE GENOMIC DNA]</scope>
    <source>
        <strain evidence="2 3">C5-26</strain>
    </source>
</reference>
<gene>
    <name evidence="2" type="ORF">FGL98_19635</name>
</gene>
<dbReference type="PROSITE" id="PS50956">
    <property type="entry name" value="HTH_ASNC_2"/>
    <property type="match status" value="1"/>
</dbReference>
<feature type="non-terminal residue" evidence="2">
    <location>
        <position position="55"/>
    </location>
</feature>
<dbReference type="InterPro" id="IPR000485">
    <property type="entry name" value="AsnC-type_HTH_dom"/>
</dbReference>
<evidence type="ECO:0000259" key="1">
    <source>
        <dbReference type="PROSITE" id="PS50956"/>
    </source>
</evidence>
<reference evidence="2 3" key="2">
    <citation type="submission" date="2019-08" db="EMBL/GenBank/DDBJ databases">
        <title>Jejuicoccus antrihumi gen. nov., sp. nov., a new member of the family Dermacoccaceae isolated from a cave.</title>
        <authorList>
            <person name="Schumann P."/>
            <person name="Kim I.S."/>
        </authorList>
    </citation>
    <scope>NUCLEOTIDE SEQUENCE [LARGE SCALE GENOMIC DNA]</scope>
    <source>
        <strain evidence="2 3">C5-26</strain>
    </source>
</reference>
<evidence type="ECO:0000313" key="2">
    <source>
        <dbReference type="EMBL" id="TWP33799.1"/>
    </source>
</evidence>
<dbReference type="GO" id="GO:0043565">
    <property type="term" value="F:sequence-specific DNA binding"/>
    <property type="evidence" value="ECO:0007669"/>
    <property type="project" value="InterPro"/>
</dbReference>
<dbReference type="InterPro" id="IPR036388">
    <property type="entry name" value="WH-like_DNA-bd_sf"/>
</dbReference>
<dbReference type="GO" id="GO:0043200">
    <property type="term" value="P:response to amino acid"/>
    <property type="evidence" value="ECO:0007669"/>
    <property type="project" value="TreeGrafter"/>
</dbReference>
<dbReference type="Proteomes" id="UP000320244">
    <property type="component" value="Unassembled WGS sequence"/>
</dbReference>
<dbReference type="PRINTS" id="PR00033">
    <property type="entry name" value="HTHASNC"/>
</dbReference>
<dbReference type="AlphaFoldDB" id="A0A563DUD7"/>
<protein>
    <submittedName>
        <fullName evidence="2">AsnC family transcriptional regulator</fullName>
    </submittedName>
</protein>
<name>A0A563DUD7_9MICO</name>
<dbReference type="OrthoDB" id="7501856at2"/>
<dbReference type="PANTHER" id="PTHR30154">
    <property type="entry name" value="LEUCINE-RESPONSIVE REGULATORY PROTEIN"/>
    <property type="match status" value="1"/>
</dbReference>
<dbReference type="PANTHER" id="PTHR30154:SF34">
    <property type="entry name" value="TRANSCRIPTIONAL REGULATOR AZLB"/>
    <property type="match status" value="1"/>
</dbReference>
<keyword evidence="3" id="KW-1185">Reference proteome</keyword>
<accession>A0A563DUD7</accession>
<dbReference type="GO" id="GO:0005829">
    <property type="term" value="C:cytosol"/>
    <property type="evidence" value="ECO:0007669"/>
    <property type="project" value="TreeGrafter"/>
</dbReference>
<comment type="caution">
    <text evidence="2">The sequence shown here is derived from an EMBL/GenBank/DDBJ whole genome shotgun (WGS) entry which is preliminary data.</text>
</comment>
<sequence>MTRENRTVGPILDDVSKSIIGLLQRDGRAAYSTIAREVGLSEAAVRQRVQRLLDC</sequence>
<evidence type="ECO:0000313" key="3">
    <source>
        <dbReference type="Proteomes" id="UP000320244"/>
    </source>
</evidence>
<feature type="domain" description="HTH asnC-type" evidence="1">
    <location>
        <begin position="12"/>
        <end position="55"/>
    </location>
</feature>
<organism evidence="2 3">
    <name type="scientific">Leekyejoonella antrihumi</name>
    <dbReference type="NCBI Taxonomy" id="1660198"/>
    <lineage>
        <taxon>Bacteria</taxon>
        <taxon>Bacillati</taxon>
        <taxon>Actinomycetota</taxon>
        <taxon>Actinomycetes</taxon>
        <taxon>Micrococcales</taxon>
        <taxon>Dermacoccaceae</taxon>
        <taxon>Leekyejoonella</taxon>
    </lineage>
</organism>